<dbReference type="InterPro" id="IPR001254">
    <property type="entry name" value="Trypsin_dom"/>
</dbReference>
<dbReference type="Pfam" id="PF00089">
    <property type="entry name" value="Trypsin"/>
    <property type="match status" value="1"/>
</dbReference>
<dbReference type="PANTHER" id="PTHR24250:SF50">
    <property type="entry name" value="PEPTIDASE S1 DOMAIN-CONTAINING PROTEIN"/>
    <property type="match status" value="1"/>
</dbReference>
<dbReference type="SMART" id="SM00020">
    <property type="entry name" value="Tryp_SPc"/>
    <property type="match status" value="1"/>
</dbReference>
<dbReference type="PROSITE" id="PS50240">
    <property type="entry name" value="TRYPSIN_DOM"/>
    <property type="match status" value="1"/>
</dbReference>
<name>A0A1A9ZXC9_GLOPL</name>
<keyword evidence="1" id="KW-1015">Disulfide bond</keyword>
<dbReference type="InterPro" id="IPR009003">
    <property type="entry name" value="Peptidase_S1_PA"/>
</dbReference>
<dbReference type="InterPro" id="IPR001314">
    <property type="entry name" value="Peptidase_S1A"/>
</dbReference>
<organism evidence="6 7">
    <name type="scientific">Glossina pallidipes</name>
    <name type="common">Tsetse fly</name>
    <dbReference type="NCBI Taxonomy" id="7398"/>
    <lineage>
        <taxon>Eukaryota</taxon>
        <taxon>Metazoa</taxon>
        <taxon>Ecdysozoa</taxon>
        <taxon>Arthropoda</taxon>
        <taxon>Hexapoda</taxon>
        <taxon>Insecta</taxon>
        <taxon>Pterygota</taxon>
        <taxon>Neoptera</taxon>
        <taxon>Endopterygota</taxon>
        <taxon>Diptera</taxon>
        <taxon>Brachycera</taxon>
        <taxon>Muscomorpha</taxon>
        <taxon>Hippoboscoidea</taxon>
        <taxon>Glossinidae</taxon>
        <taxon>Glossina</taxon>
    </lineage>
</organism>
<dbReference type="GO" id="GO:0006508">
    <property type="term" value="P:proteolysis"/>
    <property type="evidence" value="ECO:0007669"/>
    <property type="project" value="InterPro"/>
</dbReference>
<feature type="domain" description="Peptidase S1" evidence="5">
    <location>
        <begin position="73"/>
        <end position="270"/>
    </location>
</feature>
<evidence type="ECO:0000256" key="4">
    <source>
        <dbReference type="ARBA" id="ARBA00077177"/>
    </source>
</evidence>
<dbReference type="Gene3D" id="2.40.10.10">
    <property type="entry name" value="Trypsin-like serine proteases"/>
    <property type="match status" value="1"/>
</dbReference>
<keyword evidence="7" id="KW-1185">Reference proteome</keyword>
<dbReference type="PROSITE" id="PS00134">
    <property type="entry name" value="TRYPSIN_HIS"/>
    <property type="match status" value="1"/>
</dbReference>
<dbReference type="STRING" id="7398.A0A1A9ZXC9"/>
<reference evidence="7" key="1">
    <citation type="submission" date="2014-03" db="EMBL/GenBank/DDBJ databases">
        <authorList>
            <person name="Aksoy S."/>
            <person name="Warren W."/>
            <person name="Wilson R.K."/>
        </authorList>
    </citation>
    <scope>NUCLEOTIDE SEQUENCE [LARGE SCALE GENOMIC DNA]</scope>
    <source>
        <strain evidence="7">IAEA</strain>
    </source>
</reference>
<dbReference type="EnsemblMetazoa" id="GPAI028043-RA">
    <property type="protein sequence ID" value="GPAI028043-PA"/>
    <property type="gene ID" value="GPAI028043"/>
</dbReference>
<evidence type="ECO:0000313" key="7">
    <source>
        <dbReference type="Proteomes" id="UP000092445"/>
    </source>
</evidence>
<dbReference type="GO" id="GO:0004252">
    <property type="term" value="F:serine-type endopeptidase activity"/>
    <property type="evidence" value="ECO:0007669"/>
    <property type="project" value="InterPro"/>
</dbReference>
<dbReference type="InterPro" id="IPR018114">
    <property type="entry name" value="TRYPSIN_HIS"/>
</dbReference>
<dbReference type="VEuPathDB" id="VectorBase:GPAI028043"/>
<dbReference type="CDD" id="cd00190">
    <property type="entry name" value="Tryp_SPc"/>
    <property type="match status" value="1"/>
</dbReference>
<evidence type="ECO:0000256" key="2">
    <source>
        <dbReference type="ARBA" id="ARBA00057221"/>
    </source>
</evidence>
<dbReference type="PANTHER" id="PTHR24250">
    <property type="entry name" value="CHYMOTRYPSIN-RELATED"/>
    <property type="match status" value="1"/>
</dbReference>
<dbReference type="AlphaFoldDB" id="A0A1A9ZXC9"/>
<evidence type="ECO:0000259" key="5">
    <source>
        <dbReference type="PROSITE" id="PS50240"/>
    </source>
</evidence>
<comment type="function">
    <text evidence="2">Protein with lectin and protease activity involved in the establishment of trypanosome infections in tsetse flies. Binds D-glucosamine and agglutinates bloodstream-form trypanosomes and rabbit red blood cells. Capable of inducing transformation of bloodstream-form trypanosomes into procyclic (midgut) forms in vitro.</text>
</comment>
<proteinExistence type="predicted"/>
<dbReference type="InterPro" id="IPR043504">
    <property type="entry name" value="Peptidase_S1_PA_chymotrypsin"/>
</dbReference>
<dbReference type="FunFam" id="2.40.10.10:FF:000068">
    <property type="entry name" value="transmembrane protease serine 2"/>
    <property type="match status" value="1"/>
</dbReference>
<sequence>MHIIDVYHFNFDTTLENYRPNGCKKINRNASTYLENTKIKRLHDCSIGSKELTSIYYRKHLLPEKNSSHGGRVVGGFRPQADDEYAKYVVFMLETTGRAKYFGSKNFCGGTIISPDYVLTAAHCVAEMAAPEIKSLRIIAGNRRRLQRSKNVQRRRVEQIIIHYKYQEHRSLSQNDIALIKLRHKLHIDNRYRGVAELGFNPYLNVGETCIAAGWGRMYHNGPQPNHILYVEKTVYQIPYIGNTIFTLSSSVYVQQTCNADSGGPLFCRDWEKTVEQMHLAKDYCQKNKQRFPLKFKNDKPLSTYLLNECLQIPNK</sequence>
<accession>A0A1A9ZXC9</accession>
<dbReference type="SUPFAM" id="SSF50494">
    <property type="entry name" value="Trypsin-like serine proteases"/>
    <property type="match status" value="1"/>
</dbReference>
<evidence type="ECO:0000256" key="3">
    <source>
        <dbReference type="ARBA" id="ARBA00067663"/>
    </source>
</evidence>
<dbReference type="PRINTS" id="PR00722">
    <property type="entry name" value="CHYMOTRYPSIN"/>
</dbReference>
<evidence type="ECO:0000256" key="1">
    <source>
        <dbReference type="ARBA" id="ARBA00023157"/>
    </source>
</evidence>
<reference evidence="6" key="2">
    <citation type="submission" date="2020-05" db="UniProtKB">
        <authorList>
            <consortium name="EnsemblMetazoa"/>
        </authorList>
    </citation>
    <scope>IDENTIFICATION</scope>
    <source>
        <strain evidence="6">IAEA</strain>
    </source>
</reference>
<evidence type="ECO:0000313" key="6">
    <source>
        <dbReference type="EnsemblMetazoa" id="GPAI028043-PA"/>
    </source>
</evidence>
<protein>
    <recommendedName>
        <fullName evidence="3">Lectizyme</fullName>
    </recommendedName>
    <alternativeName>
        <fullName evidence="4">Proteolytic lectin</fullName>
    </alternativeName>
</protein>
<dbReference type="Proteomes" id="UP000092445">
    <property type="component" value="Unassembled WGS sequence"/>
</dbReference>